<gene>
    <name evidence="1" type="ORF">TRAPUB_9426</name>
</gene>
<dbReference type="EMBL" id="MNAD01000338">
    <property type="protein sequence ID" value="OJT14036.1"/>
    <property type="molecule type" value="Genomic_DNA"/>
</dbReference>
<evidence type="ECO:0008006" key="3">
    <source>
        <dbReference type="Google" id="ProtNLM"/>
    </source>
</evidence>
<evidence type="ECO:0000313" key="1">
    <source>
        <dbReference type="EMBL" id="OJT14036.1"/>
    </source>
</evidence>
<dbReference type="AlphaFoldDB" id="A0A1M2W2K4"/>
<protein>
    <recommendedName>
        <fullName evidence="3">MYND-type domain-containing protein</fullName>
    </recommendedName>
</protein>
<proteinExistence type="predicted"/>
<dbReference type="OrthoDB" id="2748585at2759"/>
<dbReference type="STRING" id="154538.A0A1M2W2K4"/>
<sequence length="294" mass="32708">MKMQKSGSPMELAIAPSWNKMQADTYEQVYKICFQDYHTVEIGQWDFPIPPGHALAKWYLSSLVGQAALKNYSPLRLEEALRSLAGARPQTGVCAEDAALQCLVDVFERTPDDEDSWDPESYDPRAKSELAKAHSIAAYAYYRKYMSRTTPIETRGELNVLAPDDPLAFLVRAARHASHAAAVQLLTPAVLLAGFALRTCLLDMPMVSDVNPYFLQLRPLWHALERCEKRWPARTLAFDSDSPPTYDVCAAAECQAAVAVGGCIRLAEDYSGCPDCTGKEELAPFYCSQECRDQ</sequence>
<dbReference type="Proteomes" id="UP000184267">
    <property type="component" value="Unassembled WGS sequence"/>
</dbReference>
<accession>A0A1M2W2K4</accession>
<dbReference type="OMA" id="KICFQDY"/>
<reference evidence="1 2" key="1">
    <citation type="submission" date="2016-10" db="EMBL/GenBank/DDBJ databases">
        <title>Genome sequence of the basidiomycete white-rot fungus Trametes pubescens.</title>
        <authorList>
            <person name="Makela M.R."/>
            <person name="Granchi Z."/>
            <person name="Peng M."/>
            <person name="De Vries R.P."/>
            <person name="Grigoriev I."/>
            <person name="Riley R."/>
            <person name="Hilden K."/>
        </authorList>
    </citation>
    <scope>NUCLEOTIDE SEQUENCE [LARGE SCALE GENOMIC DNA]</scope>
    <source>
        <strain evidence="1 2">FBCC735</strain>
    </source>
</reference>
<feature type="non-terminal residue" evidence="1">
    <location>
        <position position="294"/>
    </location>
</feature>
<organism evidence="1 2">
    <name type="scientific">Trametes pubescens</name>
    <name type="common">White-rot fungus</name>
    <dbReference type="NCBI Taxonomy" id="154538"/>
    <lineage>
        <taxon>Eukaryota</taxon>
        <taxon>Fungi</taxon>
        <taxon>Dikarya</taxon>
        <taxon>Basidiomycota</taxon>
        <taxon>Agaricomycotina</taxon>
        <taxon>Agaricomycetes</taxon>
        <taxon>Polyporales</taxon>
        <taxon>Polyporaceae</taxon>
        <taxon>Trametes</taxon>
    </lineage>
</organism>
<comment type="caution">
    <text evidence="1">The sequence shown here is derived from an EMBL/GenBank/DDBJ whole genome shotgun (WGS) entry which is preliminary data.</text>
</comment>
<evidence type="ECO:0000313" key="2">
    <source>
        <dbReference type="Proteomes" id="UP000184267"/>
    </source>
</evidence>
<keyword evidence="2" id="KW-1185">Reference proteome</keyword>
<name>A0A1M2W2K4_TRAPU</name>